<accession>A0A556C3N9</accession>
<reference evidence="3 4" key="1">
    <citation type="submission" date="2019-07" db="EMBL/GenBank/DDBJ databases">
        <title>Draft genome sequence of Brevibacterium aurantiacum XU54 isolated from Xinjiang China.</title>
        <authorList>
            <person name="Xu X."/>
        </authorList>
    </citation>
    <scope>NUCLEOTIDE SEQUENCE [LARGE SCALE GENOMIC DNA]</scope>
    <source>
        <strain evidence="3 4">XU54</strain>
    </source>
</reference>
<name>A0A556C3N9_BREAU</name>
<evidence type="ECO:0000256" key="1">
    <source>
        <dbReference type="SAM" id="MobiDB-lite"/>
    </source>
</evidence>
<evidence type="ECO:0000313" key="3">
    <source>
        <dbReference type="EMBL" id="TSI11976.1"/>
    </source>
</evidence>
<evidence type="ECO:0000259" key="2">
    <source>
        <dbReference type="PROSITE" id="PS51688"/>
    </source>
</evidence>
<dbReference type="PROSITE" id="PS51688">
    <property type="entry name" value="ICA"/>
    <property type="match status" value="1"/>
</dbReference>
<feature type="region of interest" description="Disordered" evidence="1">
    <location>
        <begin position="371"/>
        <end position="395"/>
    </location>
</feature>
<evidence type="ECO:0000313" key="4">
    <source>
        <dbReference type="Proteomes" id="UP000316406"/>
    </source>
</evidence>
<dbReference type="Proteomes" id="UP000316406">
    <property type="component" value="Unassembled WGS sequence"/>
</dbReference>
<organism evidence="3 4">
    <name type="scientific">Brevibacterium aurantiacum</name>
    <dbReference type="NCBI Taxonomy" id="273384"/>
    <lineage>
        <taxon>Bacteria</taxon>
        <taxon>Bacillati</taxon>
        <taxon>Actinomycetota</taxon>
        <taxon>Actinomycetes</taxon>
        <taxon>Micrococcales</taxon>
        <taxon>Brevibacteriaceae</taxon>
        <taxon>Brevibacterium</taxon>
    </lineage>
</organism>
<dbReference type="RefSeq" id="WP_143924561.1">
    <property type="nucleotide sequence ID" value="NZ_VLTK01000023.1"/>
</dbReference>
<gene>
    <name evidence="3" type="ORF">FO013_21270</name>
</gene>
<protein>
    <recommendedName>
        <fullName evidence="2">Peptidase S74 domain-containing protein</fullName>
    </recommendedName>
</protein>
<dbReference type="InterPro" id="IPR030392">
    <property type="entry name" value="S74_ICA"/>
</dbReference>
<keyword evidence="4" id="KW-1185">Reference proteome</keyword>
<proteinExistence type="predicted"/>
<dbReference type="OrthoDB" id="5073053at2"/>
<comment type="caution">
    <text evidence="3">The sequence shown here is derived from an EMBL/GenBank/DDBJ whole genome shotgun (WGS) entry which is preliminary data.</text>
</comment>
<dbReference type="EMBL" id="VLTK01000023">
    <property type="protein sequence ID" value="TSI11976.1"/>
    <property type="molecule type" value="Genomic_DNA"/>
</dbReference>
<sequence length="1545" mass="164624">MDFRFVAYDPQTGAKLYQLPRANSVNIGDTFGTRGTLELTYSAKAVNARDLPTFLEVQAEVTFDVGQNWAPIGPSMLRLSGSHEDTDQAGMRTLQFVGREWLLTKARVGNGDLELIDGKRPFYQASPGQILRTLILEAQDRGAADGIVIGNFDTAKDSAGISWSKVATIYYSPGLPISSVLENLVEQGMCDYRMDGRTLNLYDPETRMARDLTDRTNPVRVHGAVTEAPVKYTLEDLANSALLMGDDGFELEVDNPTAPDNYGRLEVTIEQGGVSDNGTARVMVDEALHRGSREIREITRSQSAAGAAFLPYRDYRVGDYVQVHTGGAWERYRVRELQLARDGQEWTIHTVINDRLQELLLKLAKRTSGIVNGTTGSGGDGTRPTQPEKPGIEPAAPEGLVIDQQVYLDRQGIARGQITAGWGAVTDSTKGQAVEIGGYELWWRRNETQAVWARVAVTDGPITVSHSPVVLTDTFGIAMEYQWRVRAIAEASARPGPFSDIVTLTMMQDTVPPNVPSLPNVETELRIVTVTVDGLDEFGEAMPVDFNHNRIYFAFAEDMAGAEQAGTLTQPGSWNSGSMAPDVPVWVAVSAVDHVGNESAMTPAQAVTPRKLVDDESIRGELSTIDDKIDDAVADLNQTIDDIVIDADGTKNFYRDTIPTDTESSEGDLWFDSSDKNTPYIYQDGAWITVASSFASPGAGESLSTIGDGVSLSKAVTSDAEFAKDATRNARWTYGGAVATGDMTFAIPAVGGVDASTFDMTFDGTEATKVGLSLVADTTLYIHSPGGTPVVESILLVGGGAISTPLAVAYAATVEAGTGGFTGATHHVADLGTTARGILGQYLALGVAEQIAFGIRVTLPYASGAWVEISDLTVTQAVTANGIGDKAITTDKIAVGAITAESGIIGSINAGTIIFGEMDGARIKARSIYGDKLLIGGDRNMVPNGDLSLGSAEGWPESPTYRTSNGPPSNTPGVPNVFYSAGVGTVSWSGWGSYPIQSGDTLVFECWVKNDKANSVMFVEIRDQDGAHLSTASGTTWQAVEGGAGGASYPISRWTVPTTWTKVISTLKVGGTGTREAKFASVYFNHSAGATRDATPYLAGVKLYKRVGATLIEDGAITTGKILAQAITAGKIAALAIEADHISANAITADKIRGGAIDGKLITGARIRTAASGARVELTTEGLKAYRSDNAVVFTTDTSDGSVEMFGNLMQTRGGTTIEVGYDYLGGPGIQWSDSHIYAFPPGIRYGERAGSAGTMETLVQGPGVSGGNSFLNLTEEGKGFNLEAWQASGDNRWGVIADVPGNLMRVGSLLNDAPYMYFNRGSGTTGQAWIGYKHPTNGGYASMSLQDRDIFLGAFDSTGAVVSRLWGNTSDTTLTAGSRTLFLRGHGVSIVSSEKVYMPGIRSSSSAVSIGRDGDVVLMSSARKYKLIEEPIESTVESFEDKLLSVEAKTWVDRSRAEMIADHQTAIANGETPDDLTEGMGGLERIPGVVAEDMIEAGLDLFVQFDDGEPEAVMYDRIGPALIPIIRRLRDRVDALETKLGETA</sequence>
<feature type="domain" description="Peptidase S74" evidence="2">
    <location>
        <begin position="1422"/>
        <end position="1541"/>
    </location>
</feature>